<organism evidence="3 4">
    <name type="scientific">Brettanomyces naardenensis</name>
    <name type="common">Yeast</name>
    <dbReference type="NCBI Taxonomy" id="13370"/>
    <lineage>
        <taxon>Eukaryota</taxon>
        <taxon>Fungi</taxon>
        <taxon>Dikarya</taxon>
        <taxon>Ascomycota</taxon>
        <taxon>Saccharomycotina</taxon>
        <taxon>Pichiomycetes</taxon>
        <taxon>Pichiales</taxon>
        <taxon>Pichiaceae</taxon>
        <taxon>Brettanomyces</taxon>
    </lineage>
</organism>
<dbReference type="InterPro" id="IPR008011">
    <property type="entry name" value="Complex1_LYR_dom"/>
</dbReference>
<dbReference type="FunCoup" id="A0A448YMA4">
    <property type="interactions" value="464"/>
</dbReference>
<evidence type="ECO:0000259" key="2">
    <source>
        <dbReference type="Pfam" id="PF05347"/>
    </source>
</evidence>
<dbReference type="PANTHER" id="PTHR13166">
    <property type="entry name" value="PROTEIN C6ORF149"/>
    <property type="match status" value="1"/>
</dbReference>
<evidence type="ECO:0000313" key="3">
    <source>
        <dbReference type="EMBL" id="VEU22075.1"/>
    </source>
</evidence>
<keyword evidence="4" id="KW-1185">Reference proteome</keyword>
<dbReference type="Pfam" id="PF05347">
    <property type="entry name" value="Complex1_LYR"/>
    <property type="match status" value="1"/>
</dbReference>
<evidence type="ECO:0000256" key="1">
    <source>
        <dbReference type="ARBA" id="ARBA00009508"/>
    </source>
</evidence>
<proteinExistence type="inferred from homology"/>
<dbReference type="AlphaFoldDB" id="A0A448YMA4"/>
<accession>A0A448YMA4</accession>
<dbReference type="EMBL" id="CAACVR010000017">
    <property type="protein sequence ID" value="VEU22075.1"/>
    <property type="molecule type" value="Genomic_DNA"/>
</dbReference>
<name>A0A448YMA4_BRENA</name>
<reference evidence="3 4" key="1">
    <citation type="submission" date="2018-12" db="EMBL/GenBank/DDBJ databases">
        <authorList>
            <person name="Tiukova I."/>
            <person name="Dainat J."/>
        </authorList>
    </citation>
    <scope>NUCLEOTIDE SEQUENCE [LARGE SCALE GENOMIC DNA]</scope>
</reference>
<dbReference type="InParanoid" id="A0A448YMA4"/>
<evidence type="ECO:0000313" key="4">
    <source>
        <dbReference type="Proteomes" id="UP000290900"/>
    </source>
</evidence>
<dbReference type="CDD" id="cd20264">
    <property type="entry name" value="Complex1_LYR_LYRM4"/>
    <property type="match status" value="1"/>
</dbReference>
<sequence>MPASRQQVLRLYRNVLRASHEFEYYNFREYFLRKARRDFRAFKGEDNTEAYNDGLKQLGILRRQSMISQMYPFDKLVVERLDERHHEIGAALDASTSHN</sequence>
<dbReference type="InterPro" id="IPR045297">
    <property type="entry name" value="Complex1_LYR_LYRM4"/>
</dbReference>
<dbReference type="GO" id="GO:0016226">
    <property type="term" value="P:iron-sulfur cluster assembly"/>
    <property type="evidence" value="ECO:0007669"/>
    <property type="project" value="InterPro"/>
</dbReference>
<dbReference type="InterPro" id="IPR051522">
    <property type="entry name" value="ISC_assembly_LYR"/>
</dbReference>
<comment type="similarity">
    <text evidence="1">Belongs to the complex I LYR family.</text>
</comment>
<feature type="domain" description="Complex 1 LYR protein" evidence="2">
    <location>
        <begin position="6"/>
        <end position="58"/>
    </location>
</feature>
<gene>
    <name evidence="3" type="ORF">BRENAR_LOCUS2807</name>
</gene>
<dbReference type="GO" id="GO:0005739">
    <property type="term" value="C:mitochondrion"/>
    <property type="evidence" value="ECO:0007669"/>
    <property type="project" value="TreeGrafter"/>
</dbReference>
<dbReference type="Proteomes" id="UP000290900">
    <property type="component" value="Unassembled WGS sequence"/>
</dbReference>
<dbReference type="STRING" id="13370.A0A448YMA4"/>
<dbReference type="GO" id="GO:1990221">
    <property type="term" value="C:L-cysteine desulfurase complex"/>
    <property type="evidence" value="ECO:0007669"/>
    <property type="project" value="TreeGrafter"/>
</dbReference>
<protein>
    <submittedName>
        <fullName evidence="3">DEKNAAC103064</fullName>
    </submittedName>
</protein>
<dbReference type="PANTHER" id="PTHR13166:SF7">
    <property type="entry name" value="LYR MOTIF-CONTAINING PROTEIN 4"/>
    <property type="match status" value="1"/>
</dbReference>
<dbReference type="OrthoDB" id="275715at2759"/>